<evidence type="ECO:0000256" key="2">
    <source>
        <dbReference type="SAM" id="Phobius"/>
    </source>
</evidence>
<sequence length="157" mass="16848">MINPWTILIFVSAVLGGFGSGYFKGSKDENAKQQAEIARLNNESRIKEQALVTAVNTQATTLRKQQDEAKISIQKRNADITSGNLKLRIPIKTSMCAVQPTADAAPASGTDSGYAELQPAVATRILAIGDDADNTARKLATCINLYNEAREALKGKP</sequence>
<proteinExistence type="predicted"/>
<evidence type="ECO:0000256" key="1">
    <source>
        <dbReference type="SAM" id="Coils"/>
    </source>
</evidence>
<evidence type="ECO:0000313" key="3">
    <source>
        <dbReference type="EMBL" id="CAB4132395.1"/>
    </source>
</evidence>
<keyword evidence="1" id="KW-0175">Coiled coil</keyword>
<organism evidence="3">
    <name type="scientific">uncultured Caudovirales phage</name>
    <dbReference type="NCBI Taxonomy" id="2100421"/>
    <lineage>
        <taxon>Viruses</taxon>
        <taxon>Duplodnaviria</taxon>
        <taxon>Heunggongvirae</taxon>
        <taxon>Uroviricota</taxon>
        <taxon>Caudoviricetes</taxon>
        <taxon>Peduoviridae</taxon>
        <taxon>Maltschvirus</taxon>
        <taxon>Maltschvirus maltsch</taxon>
    </lineage>
</organism>
<keyword evidence="2" id="KW-0472">Membrane</keyword>
<accession>A0A6J5LEC8</accession>
<keyword evidence="2" id="KW-1133">Transmembrane helix</keyword>
<gene>
    <name evidence="3" type="ORF">UFOVP259_30</name>
</gene>
<reference evidence="3" key="1">
    <citation type="submission" date="2020-04" db="EMBL/GenBank/DDBJ databases">
        <authorList>
            <person name="Chiriac C."/>
            <person name="Salcher M."/>
            <person name="Ghai R."/>
            <person name="Kavagutti S V."/>
        </authorList>
    </citation>
    <scope>NUCLEOTIDE SEQUENCE</scope>
</reference>
<name>A0A6J5LEC8_9CAUD</name>
<feature type="transmembrane region" description="Helical" evidence="2">
    <location>
        <begin position="6"/>
        <end position="23"/>
    </location>
</feature>
<protein>
    <submittedName>
        <fullName evidence="3">Phage lambda Rz-like lysis protein</fullName>
    </submittedName>
</protein>
<feature type="coiled-coil region" evidence="1">
    <location>
        <begin position="23"/>
        <end position="50"/>
    </location>
</feature>
<dbReference type="EMBL" id="LR796261">
    <property type="protein sequence ID" value="CAB4132395.1"/>
    <property type="molecule type" value="Genomic_DNA"/>
</dbReference>
<keyword evidence="2" id="KW-0812">Transmembrane</keyword>